<sequence>MPTSPLKTPAGYVPQMAIAIANSSGDAELVNAGNPMPIQEQPFAAAPALTGTLSASGQAGPFAPRAGRAVILTLSGTWTGTARLLRSVDGGTTKLPLTAMGKPYGSFTANVCEPVWEESEAAALLYLDVSLASGALAYRMGQ</sequence>
<keyword evidence="2" id="KW-1185">Reference proteome</keyword>
<dbReference type="RefSeq" id="WP_185662698.1">
    <property type="nucleotide sequence ID" value="NZ_JACLAW010000002.1"/>
</dbReference>
<evidence type="ECO:0000313" key="2">
    <source>
        <dbReference type="Proteomes" id="UP000566813"/>
    </source>
</evidence>
<organism evidence="1 2">
    <name type="scientific">Novosphingobium flavum</name>
    <dbReference type="NCBI Taxonomy" id="1778672"/>
    <lineage>
        <taxon>Bacteria</taxon>
        <taxon>Pseudomonadati</taxon>
        <taxon>Pseudomonadota</taxon>
        <taxon>Alphaproteobacteria</taxon>
        <taxon>Sphingomonadales</taxon>
        <taxon>Sphingomonadaceae</taxon>
        <taxon>Novosphingobium</taxon>
    </lineage>
</organism>
<comment type="caution">
    <text evidence="1">The sequence shown here is derived from an EMBL/GenBank/DDBJ whole genome shotgun (WGS) entry which is preliminary data.</text>
</comment>
<accession>A0A7X1FQA2</accession>
<dbReference type="Proteomes" id="UP000566813">
    <property type="component" value="Unassembled WGS sequence"/>
</dbReference>
<dbReference type="AlphaFoldDB" id="A0A7X1FQA2"/>
<dbReference type="EMBL" id="JACLAW010000002">
    <property type="protein sequence ID" value="MBC2664447.1"/>
    <property type="molecule type" value="Genomic_DNA"/>
</dbReference>
<protein>
    <submittedName>
        <fullName evidence="1">Uncharacterized protein</fullName>
    </submittedName>
</protein>
<evidence type="ECO:0000313" key="1">
    <source>
        <dbReference type="EMBL" id="MBC2664447.1"/>
    </source>
</evidence>
<gene>
    <name evidence="1" type="ORF">H7F51_02820</name>
</gene>
<name>A0A7X1FQA2_9SPHN</name>
<reference evidence="1 2" key="1">
    <citation type="submission" date="2020-08" db="EMBL/GenBank/DDBJ databases">
        <title>The genome sequence of type strain Novosphingobium flavum NBRC 111647.</title>
        <authorList>
            <person name="Liu Y."/>
        </authorList>
    </citation>
    <scope>NUCLEOTIDE SEQUENCE [LARGE SCALE GENOMIC DNA]</scope>
    <source>
        <strain evidence="1 2">NBRC 111647</strain>
    </source>
</reference>
<proteinExistence type="predicted"/>